<reference evidence="2 3" key="1">
    <citation type="journal article" date="2011" name="Nature">
        <title>Genome sequencing reveals insights into physiology and longevity of the naked mole rat.</title>
        <authorList>
            <person name="Kim E.B."/>
            <person name="Fang X."/>
            <person name="Fushan A.A."/>
            <person name="Huang Z."/>
            <person name="Lobanov A.V."/>
            <person name="Han L."/>
            <person name="Marino S.M."/>
            <person name="Sun X."/>
            <person name="Turanov A.A."/>
            <person name="Yang P."/>
            <person name="Yim S.H."/>
            <person name="Zhao X."/>
            <person name="Kasaikina M.V."/>
            <person name="Stoletzki N."/>
            <person name="Peng C."/>
            <person name="Polak P."/>
            <person name="Xiong Z."/>
            <person name="Kiezun A."/>
            <person name="Zhu Y."/>
            <person name="Chen Y."/>
            <person name="Kryukov G.V."/>
            <person name="Zhang Q."/>
            <person name="Peshkin L."/>
            <person name="Yang L."/>
            <person name="Bronson R.T."/>
            <person name="Buffenstein R."/>
            <person name="Wang B."/>
            <person name="Han C."/>
            <person name="Li Q."/>
            <person name="Chen L."/>
            <person name="Zhao W."/>
            <person name="Sunyaev S.R."/>
            <person name="Park T.J."/>
            <person name="Zhang G."/>
            <person name="Wang J."/>
            <person name="Gladyshev V.N."/>
        </authorList>
    </citation>
    <scope>NUCLEOTIDE SEQUENCE [LARGE SCALE GENOMIC DNA]</scope>
</reference>
<dbReference type="AlphaFoldDB" id="G5AKS4"/>
<evidence type="ECO:0000313" key="2">
    <source>
        <dbReference type="EMBL" id="EHA97674.1"/>
    </source>
</evidence>
<feature type="region of interest" description="Disordered" evidence="1">
    <location>
        <begin position="1"/>
        <end position="41"/>
    </location>
</feature>
<dbReference type="EMBL" id="JH165689">
    <property type="protein sequence ID" value="EHA97674.1"/>
    <property type="molecule type" value="Genomic_DNA"/>
</dbReference>
<gene>
    <name evidence="2" type="ORF">GW7_10170</name>
</gene>
<feature type="compositionally biased region" description="Basic and acidic residues" evidence="1">
    <location>
        <begin position="193"/>
        <end position="206"/>
    </location>
</feature>
<name>G5AKS4_HETGA</name>
<proteinExistence type="predicted"/>
<protein>
    <submittedName>
        <fullName evidence="2">Uncharacterized protein</fullName>
    </submittedName>
</protein>
<feature type="region of interest" description="Disordered" evidence="1">
    <location>
        <begin position="185"/>
        <end position="214"/>
    </location>
</feature>
<dbReference type="InParanoid" id="G5AKS4"/>
<dbReference type="Proteomes" id="UP000006813">
    <property type="component" value="Unassembled WGS sequence"/>
</dbReference>
<evidence type="ECO:0000256" key="1">
    <source>
        <dbReference type="SAM" id="MobiDB-lite"/>
    </source>
</evidence>
<accession>G5AKS4</accession>
<evidence type="ECO:0000313" key="3">
    <source>
        <dbReference type="Proteomes" id="UP000006813"/>
    </source>
</evidence>
<organism evidence="2 3">
    <name type="scientific">Heterocephalus glaber</name>
    <name type="common">Naked mole rat</name>
    <dbReference type="NCBI Taxonomy" id="10181"/>
    <lineage>
        <taxon>Eukaryota</taxon>
        <taxon>Metazoa</taxon>
        <taxon>Chordata</taxon>
        <taxon>Craniata</taxon>
        <taxon>Vertebrata</taxon>
        <taxon>Euteleostomi</taxon>
        <taxon>Mammalia</taxon>
        <taxon>Eutheria</taxon>
        <taxon>Euarchontoglires</taxon>
        <taxon>Glires</taxon>
        <taxon>Rodentia</taxon>
        <taxon>Hystricomorpha</taxon>
        <taxon>Bathyergidae</taxon>
        <taxon>Heterocephalus</taxon>
    </lineage>
</organism>
<sequence length="289" mass="31308">MEQDNGVESDTERKREMQVGTVALQGGHKDRGSNAPQSTHPTLSYENELLRLGCNATEIASQQGPPEKPCASGLLAGLSDPYLFTCKLAWDSWGSPRVFQSQWVPGSHQRVALSPVSSGCGLRIAGQPASLGKFISVESLVQSSGESGLDFPPTPPTPRSETRQTCARMKEELMHGVGEVATRLGSDLSLSTGEKRPPRGRREGRGSGHQGLQEARLGFQVRPPLYDLKPSPEPLRARRLLVYETRTAWMVSLSAVTWAVGLRVLLQAVLDATLPFTVGLLPLTLAFED</sequence>